<evidence type="ECO:0000313" key="12">
    <source>
        <dbReference type="Proteomes" id="UP000067203"/>
    </source>
</evidence>
<dbReference type="Proteomes" id="UP000037749">
    <property type="component" value="Unassembled WGS sequence"/>
</dbReference>
<organism evidence="5 13">
    <name type="scientific">Apilactobacillus kunkeei</name>
    <dbReference type="NCBI Taxonomy" id="148814"/>
    <lineage>
        <taxon>Bacteria</taxon>
        <taxon>Bacillati</taxon>
        <taxon>Bacillota</taxon>
        <taxon>Bacilli</taxon>
        <taxon>Lactobacillales</taxon>
        <taxon>Lactobacillaceae</taxon>
        <taxon>Apilactobacillus</taxon>
    </lineage>
</organism>
<protein>
    <submittedName>
        <fullName evidence="4 5">Transcriptional regulator</fullName>
    </submittedName>
</protein>
<dbReference type="AlphaFoldDB" id="A0A087ERB2"/>
<evidence type="ECO:0000259" key="3">
    <source>
        <dbReference type="PROSITE" id="PS50977"/>
    </source>
</evidence>
<dbReference type="GeneID" id="66349322"/>
<feature type="domain" description="HTH tetR-type" evidence="3">
    <location>
        <begin position="5"/>
        <end position="65"/>
    </location>
</feature>
<gene>
    <name evidence="5" type="primary">tetR_5</name>
    <name evidence="4" type="ORF">APS55_04135</name>
    <name evidence="5" type="ORF">FF306_01190</name>
    <name evidence="6" type="ORF">RZ71_02070</name>
    <name evidence="7" type="ORF">RZ72_01310</name>
    <name evidence="8" type="ORF">RZ78_00130</name>
</gene>
<keyword evidence="10" id="KW-1185">Reference proteome</keyword>
<reference evidence="5 13" key="4">
    <citation type="journal article" date="2016" name="Syst. Appl. Microbiol.">
        <title>Genomic characterization of a fructophilic bee symbiont Lactobacillus kunkeei reveals its niche-specific adaptation.</title>
        <authorList>
            <person name="Maeno S."/>
            <person name="Tanizawa Y."/>
            <person name="Kanesaki Y."/>
            <person name="Kubota E."/>
            <person name="Kumar H."/>
            <person name="Dicks L."/>
            <person name="Salminen S."/>
            <person name="Nakagawa J."/>
            <person name="Arita M."/>
            <person name="Endo A."/>
        </authorList>
    </citation>
    <scope>NUCLEOTIDE SEQUENCE [LARGE SCALE GENOMIC DNA]</scope>
    <source>
        <strain evidence="5 13">FF30-6</strain>
    </source>
</reference>
<dbReference type="InterPro" id="IPR039532">
    <property type="entry name" value="TetR_C_Firmicutes"/>
</dbReference>
<evidence type="ECO:0000256" key="1">
    <source>
        <dbReference type="ARBA" id="ARBA00023125"/>
    </source>
</evidence>
<dbReference type="Proteomes" id="UP000067203">
    <property type="component" value="Chromosome"/>
</dbReference>
<dbReference type="EMBL" id="CP012920">
    <property type="protein sequence ID" value="ALJ31463.1"/>
    <property type="molecule type" value="Genomic_DNA"/>
</dbReference>
<dbReference type="InterPro" id="IPR001647">
    <property type="entry name" value="HTH_TetR"/>
</dbReference>
<evidence type="ECO:0000313" key="5">
    <source>
        <dbReference type="EMBL" id="GAT91070.1"/>
    </source>
</evidence>
<dbReference type="Gene3D" id="1.10.357.10">
    <property type="entry name" value="Tetracycline Repressor, domain 2"/>
    <property type="match status" value="1"/>
</dbReference>
<feature type="DNA-binding region" description="H-T-H motif" evidence="2">
    <location>
        <begin position="28"/>
        <end position="47"/>
    </location>
</feature>
<dbReference type="SUPFAM" id="SSF46689">
    <property type="entry name" value="Homeodomain-like"/>
    <property type="match status" value="1"/>
</dbReference>
<evidence type="ECO:0000313" key="4">
    <source>
        <dbReference type="EMBL" id="ALJ31463.1"/>
    </source>
</evidence>
<evidence type="ECO:0000313" key="6">
    <source>
        <dbReference type="EMBL" id="KOY75786.1"/>
    </source>
</evidence>
<sequence>MRDKFATKNKIVNGMFELLKTTPFDEINVKDICAQADVSRMTYYRNFHNKKDIIIYRFDSSFTTFIQRLASSQSHNLTDIATIFFELVKEDQDMMEMIMKNDLSMILLERLKYYISDLIDENVLETREESSKMLVSLIAGGLTEIIITWTEDGMKEPIQSLVIFVSKYMHFKIN</sequence>
<reference evidence="9 10" key="1">
    <citation type="journal article" date="2015" name="Genome Biol. Evol.">
        <title>Functionally Structured Genomes in Lactobacillus kunkeei Colonizing the Honey Crop and Food Products of Honeybees and Stingless Bees.</title>
        <authorList>
            <person name="Tamarit D."/>
            <person name="Ellegaard K.M."/>
            <person name="Wikander J."/>
            <person name="Olofsson T."/>
            <person name="Vasquez A."/>
            <person name="Andersson S.G."/>
        </authorList>
    </citation>
    <scope>NUCLEOTIDE SEQUENCE [LARGE SCALE GENOMIC DNA]</scope>
    <source>
        <strain evidence="6 10">LAko</strain>
        <strain evidence="7 9">LAla</strain>
        <strain evidence="8 11">LMbo</strain>
    </source>
</reference>
<evidence type="ECO:0000313" key="10">
    <source>
        <dbReference type="Proteomes" id="UP000037778"/>
    </source>
</evidence>
<dbReference type="RefSeq" id="WP_034530570.1">
    <property type="nucleotide sequence ID" value="NZ_BAABVW010000078.1"/>
</dbReference>
<reference evidence="4 12" key="3">
    <citation type="journal article" date="2016" name="PeerJ">
        <title>Genome sequencing and analysis of the first complete genome of Lactobacillus kunkeei strain MP2, an Apis mellifera gut isolate.</title>
        <authorList>
            <person name="Asenjo F."/>
            <person name="Olmos A."/>
            <person name="Henriquez-Piskulich P."/>
            <person name="Polanco V."/>
            <person name="Aldea P."/>
            <person name="Ugalde J.A."/>
            <person name="Trombert A.N."/>
        </authorList>
    </citation>
    <scope>NUCLEOTIDE SEQUENCE [LARGE SCALE GENOMIC DNA]</scope>
    <source>
        <strain evidence="4 12">MP2</strain>
    </source>
</reference>
<proteinExistence type="predicted"/>
<dbReference type="EMBL" id="JXCY01000007">
    <property type="protein sequence ID" value="KOY75786.1"/>
    <property type="molecule type" value="Genomic_DNA"/>
</dbReference>
<dbReference type="InterPro" id="IPR009057">
    <property type="entry name" value="Homeodomain-like_sf"/>
</dbReference>
<dbReference type="Proteomes" id="UP000037778">
    <property type="component" value="Unassembled WGS sequence"/>
</dbReference>
<keyword evidence="1 2" id="KW-0238">DNA-binding</keyword>
<dbReference type="PANTHER" id="PTHR43479:SF11">
    <property type="entry name" value="ACREF_ENVCD OPERON REPRESSOR-RELATED"/>
    <property type="match status" value="1"/>
</dbReference>
<accession>A0A087ERB2</accession>
<dbReference type="Pfam" id="PF14278">
    <property type="entry name" value="TetR_C_8"/>
    <property type="match status" value="1"/>
</dbReference>
<dbReference type="eggNOG" id="COG1309">
    <property type="taxonomic scope" value="Bacteria"/>
</dbReference>
<dbReference type="GO" id="GO:0003677">
    <property type="term" value="F:DNA binding"/>
    <property type="evidence" value="ECO:0007669"/>
    <property type="project" value="UniProtKB-UniRule"/>
</dbReference>
<dbReference type="EMBL" id="JXCZ01000036">
    <property type="protein sequence ID" value="KOY78732.1"/>
    <property type="molecule type" value="Genomic_DNA"/>
</dbReference>
<dbReference type="PATRIC" id="fig|148814.10.peg.1160"/>
<dbReference type="EMBL" id="BDDX01000013">
    <property type="protein sequence ID" value="GAT91070.1"/>
    <property type="molecule type" value="Genomic_DNA"/>
</dbReference>
<dbReference type="KEGG" id="lku:APS55_04135"/>
<dbReference type="PANTHER" id="PTHR43479">
    <property type="entry name" value="ACREF/ENVCD OPERON REPRESSOR-RELATED"/>
    <property type="match status" value="1"/>
</dbReference>
<evidence type="ECO:0000313" key="9">
    <source>
        <dbReference type="Proteomes" id="UP000037749"/>
    </source>
</evidence>
<dbReference type="EMBL" id="JXDF01000025">
    <property type="protein sequence ID" value="KPN80648.1"/>
    <property type="molecule type" value="Genomic_DNA"/>
</dbReference>
<dbReference type="Proteomes" id="UP000050269">
    <property type="component" value="Unassembled WGS sequence"/>
</dbReference>
<evidence type="ECO:0000256" key="2">
    <source>
        <dbReference type="PROSITE-ProRule" id="PRU00335"/>
    </source>
</evidence>
<dbReference type="Proteomes" id="UP000186588">
    <property type="component" value="Unassembled WGS sequence"/>
</dbReference>
<evidence type="ECO:0000313" key="11">
    <source>
        <dbReference type="Proteomes" id="UP000050269"/>
    </source>
</evidence>
<reference evidence="12" key="2">
    <citation type="submission" date="2015-10" db="EMBL/GenBank/DDBJ databases">
        <title>Bioinformatic analysis of the first complete genome sequence of Lactobacillus kunkeei strain MP2, an Apis mellifera gut isolate.</title>
        <authorList>
            <person name="Asenjo F."/>
            <person name="Olmos A."/>
            <person name="Henriquez-Piskulich P."/>
            <person name="Aldea P."/>
            <person name="Ugalde J.A."/>
            <person name="Trombert A.N."/>
        </authorList>
    </citation>
    <scope>NUCLEOTIDE SEQUENCE [LARGE SCALE GENOMIC DNA]</scope>
    <source>
        <strain evidence="12">MP2</strain>
    </source>
</reference>
<dbReference type="InterPro" id="IPR050624">
    <property type="entry name" value="HTH-type_Tx_Regulator"/>
</dbReference>
<dbReference type="PROSITE" id="PS50977">
    <property type="entry name" value="HTH_TETR_2"/>
    <property type="match status" value="1"/>
</dbReference>
<evidence type="ECO:0000313" key="8">
    <source>
        <dbReference type="EMBL" id="KPN80648.1"/>
    </source>
</evidence>
<name>A0A087ERB2_9LACO</name>
<dbReference type="STRING" id="148814.APS55_04135"/>
<evidence type="ECO:0000313" key="7">
    <source>
        <dbReference type="EMBL" id="KOY78732.1"/>
    </source>
</evidence>
<dbReference type="OrthoDB" id="9810250at2"/>
<evidence type="ECO:0000313" key="13">
    <source>
        <dbReference type="Proteomes" id="UP000186588"/>
    </source>
</evidence>